<evidence type="ECO:0000256" key="6">
    <source>
        <dbReference type="ARBA" id="ARBA00022723"/>
    </source>
</evidence>
<dbReference type="GO" id="GO:0046656">
    <property type="term" value="P:folic acid biosynthetic process"/>
    <property type="evidence" value="ECO:0007669"/>
    <property type="project" value="UniProtKB-KW"/>
</dbReference>
<dbReference type="AlphaFoldDB" id="A0A6C0UBS8"/>
<feature type="domain" description="Pterin-binding" evidence="9">
    <location>
        <begin position="1"/>
        <end position="255"/>
    </location>
</feature>
<evidence type="ECO:0000313" key="11">
    <source>
        <dbReference type="Proteomes" id="UP000477680"/>
    </source>
</evidence>
<dbReference type="PROSITE" id="PS50972">
    <property type="entry name" value="PTERIN_BINDING"/>
    <property type="match status" value="1"/>
</dbReference>
<dbReference type="PANTHER" id="PTHR20941">
    <property type="entry name" value="FOLATE SYNTHESIS PROTEINS"/>
    <property type="match status" value="1"/>
</dbReference>
<dbReference type="GO" id="GO:0046872">
    <property type="term" value="F:metal ion binding"/>
    <property type="evidence" value="ECO:0007669"/>
    <property type="project" value="UniProtKB-KW"/>
</dbReference>
<evidence type="ECO:0000256" key="3">
    <source>
        <dbReference type="ARBA" id="ARBA00004763"/>
    </source>
</evidence>
<evidence type="ECO:0000313" key="10">
    <source>
        <dbReference type="EMBL" id="QIB67554.1"/>
    </source>
</evidence>
<dbReference type="InterPro" id="IPR045031">
    <property type="entry name" value="DHP_synth-like"/>
</dbReference>
<evidence type="ECO:0000256" key="4">
    <source>
        <dbReference type="ARBA" id="ARBA00012458"/>
    </source>
</evidence>
<evidence type="ECO:0000256" key="7">
    <source>
        <dbReference type="ARBA" id="ARBA00022842"/>
    </source>
</evidence>
<evidence type="ECO:0000256" key="1">
    <source>
        <dbReference type="ARBA" id="ARBA00000012"/>
    </source>
</evidence>
<keyword evidence="8" id="KW-0289">Folate biosynthesis</keyword>
<proteinExistence type="predicted"/>
<keyword evidence="7" id="KW-0460">Magnesium</keyword>
<dbReference type="InterPro" id="IPR006390">
    <property type="entry name" value="DHP_synth_dom"/>
</dbReference>
<evidence type="ECO:0000256" key="2">
    <source>
        <dbReference type="ARBA" id="ARBA00001946"/>
    </source>
</evidence>
<name>A0A6C0UBS8_9GAMM</name>
<dbReference type="GO" id="GO:0046654">
    <property type="term" value="P:tetrahydrofolate biosynthetic process"/>
    <property type="evidence" value="ECO:0007669"/>
    <property type="project" value="TreeGrafter"/>
</dbReference>
<sequence>MGIINTTPDSFSDGGTLYRGERLDLDRALARARQLCEQGASILDVGGESTRPGAAPVSAQQEQDRVLPLVERIAAELDVIISVDTSSPALMRAAAAAGAGLINDVRALGVDGALAAAAASGLPVCLMHMQGQPGTMQQAPVYQDVVTEVRDYLASRVAACEAAGIARGKLLLDPGFGFGKTVAHNFQLLQRLPELAQEGLPLLAGLSRKSMIGKLLGRDVEQRLPASLALALLAAQRGAAIIRVHDVLETMDVLAMWTAMTEWEQQ</sequence>
<accession>A0A6C0UBS8</accession>
<evidence type="ECO:0000256" key="5">
    <source>
        <dbReference type="ARBA" id="ARBA00022679"/>
    </source>
</evidence>
<dbReference type="GO" id="GO:0004156">
    <property type="term" value="F:dihydropteroate synthase activity"/>
    <property type="evidence" value="ECO:0007669"/>
    <property type="project" value="UniProtKB-EC"/>
</dbReference>
<dbReference type="Proteomes" id="UP000477680">
    <property type="component" value="Chromosome"/>
</dbReference>
<dbReference type="Gene3D" id="3.20.20.20">
    <property type="entry name" value="Dihydropteroate synthase-like"/>
    <property type="match status" value="1"/>
</dbReference>
<comment type="catalytic activity">
    <reaction evidence="1">
        <text>(7,8-dihydropterin-6-yl)methyl diphosphate + 4-aminobenzoate = 7,8-dihydropteroate + diphosphate</text>
        <dbReference type="Rhea" id="RHEA:19949"/>
        <dbReference type="ChEBI" id="CHEBI:17836"/>
        <dbReference type="ChEBI" id="CHEBI:17839"/>
        <dbReference type="ChEBI" id="CHEBI:33019"/>
        <dbReference type="ChEBI" id="CHEBI:72950"/>
        <dbReference type="EC" id="2.5.1.15"/>
    </reaction>
</comment>
<dbReference type="NCBIfam" id="TIGR01496">
    <property type="entry name" value="DHPS"/>
    <property type="match status" value="1"/>
</dbReference>
<dbReference type="EMBL" id="CP048711">
    <property type="protein sequence ID" value="QIB67554.1"/>
    <property type="molecule type" value="Genomic_DNA"/>
</dbReference>
<dbReference type="PROSITE" id="PS00793">
    <property type="entry name" value="DHPS_2"/>
    <property type="match status" value="1"/>
</dbReference>
<keyword evidence="11" id="KW-1185">Reference proteome</keyword>
<dbReference type="PANTHER" id="PTHR20941:SF1">
    <property type="entry name" value="FOLIC ACID SYNTHESIS PROTEIN FOL1"/>
    <property type="match status" value="1"/>
</dbReference>
<dbReference type="KEGG" id="kim:G3T16_05985"/>
<dbReference type="CDD" id="cd00739">
    <property type="entry name" value="DHPS"/>
    <property type="match status" value="1"/>
</dbReference>
<dbReference type="InterPro" id="IPR000489">
    <property type="entry name" value="Pterin-binding_dom"/>
</dbReference>
<reference evidence="10 11" key="1">
    <citation type="submission" date="2020-02" db="EMBL/GenBank/DDBJ databases">
        <title>Genome sequencing for Kineobactrum sp. M2.</title>
        <authorList>
            <person name="Park S.-J."/>
        </authorList>
    </citation>
    <scope>NUCLEOTIDE SEQUENCE [LARGE SCALE GENOMIC DNA]</scope>
    <source>
        <strain evidence="10 11">M2</strain>
    </source>
</reference>
<dbReference type="Pfam" id="PF00809">
    <property type="entry name" value="Pterin_bind"/>
    <property type="match status" value="1"/>
</dbReference>
<keyword evidence="5 10" id="KW-0808">Transferase</keyword>
<dbReference type="GO" id="GO:0005829">
    <property type="term" value="C:cytosol"/>
    <property type="evidence" value="ECO:0007669"/>
    <property type="project" value="TreeGrafter"/>
</dbReference>
<keyword evidence="6" id="KW-0479">Metal-binding</keyword>
<evidence type="ECO:0000259" key="9">
    <source>
        <dbReference type="PROSITE" id="PS50972"/>
    </source>
</evidence>
<organism evidence="10 11">
    <name type="scientific">Kineobactrum salinum</name>
    <dbReference type="NCBI Taxonomy" id="2708301"/>
    <lineage>
        <taxon>Bacteria</taxon>
        <taxon>Pseudomonadati</taxon>
        <taxon>Pseudomonadota</taxon>
        <taxon>Gammaproteobacteria</taxon>
        <taxon>Cellvibrionales</taxon>
        <taxon>Halieaceae</taxon>
        <taxon>Kineobactrum</taxon>
    </lineage>
</organism>
<dbReference type="EC" id="2.5.1.15" evidence="4"/>
<evidence type="ECO:0000256" key="8">
    <source>
        <dbReference type="ARBA" id="ARBA00022909"/>
    </source>
</evidence>
<gene>
    <name evidence="10" type="primary">folP</name>
    <name evidence="10" type="ORF">G3T16_05985</name>
</gene>
<protein>
    <recommendedName>
        <fullName evidence="4">dihydropteroate synthase</fullName>
        <ecNumber evidence="4">2.5.1.15</ecNumber>
    </recommendedName>
</protein>
<comment type="pathway">
    <text evidence="3">Cofactor biosynthesis; tetrahydrofolate biosynthesis; 7,8-dihydrofolate from 2-amino-4-hydroxy-6-hydroxymethyl-7,8-dihydropteridine diphosphate and 4-aminobenzoate: step 1/2.</text>
</comment>
<dbReference type="InterPro" id="IPR011005">
    <property type="entry name" value="Dihydropteroate_synth-like_sf"/>
</dbReference>
<dbReference type="SUPFAM" id="SSF51717">
    <property type="entry name" value="Dihydropteroate synthetase-like"/>
    <property type="match status" value="1"/>
</dbReference>
<comment type="cofactor">
    <cofactor evidence="2">
        <name>Mg(2+)</name>
        <dbReference type="ChEBI" id="CHEBI:18420"/>
    </cofactor>
</comment>